<evidence type="ECO:0000313" key="2">
    <source>
        <dbReference type="EMBL" id="KAG7299261.1"/>
    </source>
</evidence>
<comment type="caution">
    <text evidence="2">The sequence shown here is derived from an EMBL/GenBank/DDBJ whole genome shotgun (WGS) entry which is preliminary data.</text>
</comment>
<dbReference type="Proteomes" id="UP000823941">
    <property type="component" value="Chromosome 23"/>
</dbReference>
<feature type="signal peptide" evidence="1">
    <location>
        <begin position="1"/>
        <end position="17"/>
    </location>
</feature>
<keyword evidence="3" id="KW-1185">Reference proteome</keyword>
<name>A0ABQ7Q200_PLUXY</name>
<feature type="chain" id="PRO_5045238556" evidence="1">
    <location>
        <begin position="18"/>
        <end position="100"/>
    </location>
</feature>
<keyword evidence="1" id="KW-0732">Signal</keyword>
<proteinExistence type="predicted"/>
<evidence type="ECO:0000313" key="3">
    <source>
        <dbReference type="Proteomes" id="UP000823941"/>
    </source>
</evidence>
<protein>
    <submittedName>
        <fullName evidence="2">Uncharacterized protein</fullName>
    </submittedName>
</protein>
<sequence length="100" mass="10793">MKFQAILLAAVAYAALASPAPAPAPEGMEWTATYGSYPLNYYRSYPLAYRYYTAPLAAPLTAPLAARIAAPIVAPLTVDAIKSYDPEYFASTYGFYPTAK</sequence>
<gene>
    <name evidence="2" type="ORF">JYU34_017818</name>
</gene>
<dbReference type="EMBL" id="JAHIBW010000023">
    <property type="protein sequence ID" value="KAG7299261.1"/>
    <property type="molecule type" value="Genomic_DNA"/>
</dbReference>
<organism evidence="2 3">
    <name type="scientific">Plutella xylostella</name>
    <name type="common">Diamondback moth</name>
    <name type="synonym">Plutella maculipennis</name>
    <dbReference type="NCBI Taxonomy" id="51655"/>
    <lineage>
        <taxon>Eukaryota</taxon>
        <taxon>Metazoa</taxon>
        <taxon>Ecdysozoa</taxon>
        <taxon>Arthropoda</taxon>
        <taxon>Hexapoda</taxon>
        <taxon>Insecta</taxon>
        <taxon>Pterygota</taxon>
        <taxon>Neoptera</taxon>
        <taxon>Endopterygota</taxon>
        <taxon>Lepidoptera</taxon>
        <taxon>Glossata</taxon>
        <taxon>Ditrysia</taxon>
        <taxon>Yponomeutoidea</taxon>
        <taxon>Plutellidae</taxon>
        <taxon>Plutella</taxon>
    </lineage>
</organism>
<accession>A0ABQ7Q200</accession>
<reference evidence="2 3" key="1">
    <citation type="submission" date="2021-06" db="EMBL/GenBank/DDBJ databases">
        <title>A haploid diamondback moth (Plutella xylostella L.) genome assembly resolves 31 chromosomes and identifies a diamide resistance mutation.</title>
        <authorList>
            <person name="Ward C.M."/>
            <person name="Perry K.D."/>
            <person name="Baker G."/>
            <person name="Powis K."/>
            <person name="Heckel D.G."/>
            <person name="Baxter S.W."/>
        </authorList>
    </citation>
    <scope>NUCLEOTIDE SEQUENCE [LARGE SCALE GENOMIC DNA]</scope>
    <source>
        <strain evidence="2 3">LV</strain>
        <tissue evidence="2">Single pupa</tissue>
    </source>
</reference>
<evidence type="ECO:0000256" key="1">
    <source>
        <dbReference type="SAM" id="SignalP"/>
    </source>
</evidence>